<protein>
    <submittedName>
        <fullName evidence="1">Uncharacterized protein</fullName>
    </submittedName>
</protein>
<evidence type="ECO:0000313" key="1">
    <source>
        <dbReference type="EMBL" id="VVO81618.1"/>
    </source>
</evidence>
<dbReference type="OrthoDB" id="9795032at2"/>
<dbReference type="Proteomes" id="UP000375525">
    <property type="component" value="Unassembled WGS sequence"/>
</dbReference>
<gene>
    <name evidence="1" type="ORF">PS880_01835</name>
</gene>
<reference evidence="1 2" key="1">
    <citation type="submission" date="2019-09" db="EMBL/GenBank/DDBJ databases">
        <authorList>
            <person name="Chandra G."/>
            <person name="Truman W A."/>
        </authorList>
    </citation>
    <scope>NUCLEOTIDE SEQUENCE [LARGE SCALE GENOMIC DNA]</scope>
    <source>
        <strain evidence="1">PS880</strain>
    </source>
</reference>
<dbReference type="AlphaFoldDB" id="A0A5E7IY00"/>
<proteinExistence type="predicted"/>
<name>A0A5E7IY00_PSEFL</name>
<evidence type="ECO:0000313" key="2">
    <source>
        <dbReference type="Proteomes" id="UP000375525"/>
    </source>
</evidence>
<accession>A0A5E7IY00</accession>
<dbReference type="EMBL" id="CABVIH010000007">
    <property type="protein sequence ID" value="VVO81618.1"/>
    <property type="molecule type" value="Genomic_DNA"/>
</dbReference>
<organism evidence="1 2">
    <name type="scientific">Pseudomonas fluorescens</name>
    <dbReference type="NCBI Taxonomy" id="294"/>
    <lineage>
        <taxon>Bacteria</taxon>
        <taxon>Pseudomonadati</taxon>
        <taxon>Pseudomonadota</taxon>
        <taxon>Gammaproteobacteria</taxon>
        <taxon>Pseudomonadales</taxon>
        <taxon>Pseudomonadaceae</taxon>
        <taxon>Pseudomonas</taxon>
    </lineage>
</organism>
<sequence length="69" mass="7377">MNVACPFANEPRASGKIVSAFDIASVLAIGADWAKPGELLTGEVNGEFYSRMWQMARADSFEPNEVAAA</sequence>